<proteinExistence type="predicted"/>
<dbReference type="AlphaFoldDB" id="A0A2V1DIJ2"/>
<reference evidence="1 2" key="1">
    <citation type="journal article" date="2018" name="Sci. Rep.">
        <title>Comparative genomics provides insights into the lifestyle and reveals functional heterogeneity of dark septate endophytic fungi.</title>
        <authorList>
            <person name="Knapp D.G."/>
            <person name="Nemeth J.B."/>
            <person name="Barry K."/>
            <person name="Hainaut M."/>
            <person name="Henrissat B."/>
            <person name="Johnson J."/>
            <person name="Kuo A."/>
            <person name="Lim J.H.P."/>
            <person name="Lipzen A."/>
            <person name="Nolan M."/>
            <person name="Ohm R.A."/>
            <person name="Tamas L."/>
            <person name="Grigoriev I.V."/>
            <person name="Spatafora J.W."/>
            <person name="Nagy L.G."/>
            <person name="Kovacs G.M."/>
        </authorList>
    </citation>
    <scope>NUCLEOTIDE SEQUENCE [LARGE SCALE GENOMIC DNA]</scope>
    <source>
        <strain evidence="1 2">DSE2036</strain>
    </source>
</reference>
<name>A0A2V1DIJ2_9PLEO</name>
<keyword evidence="2" id="KW-1185">Reference proteome</keyword>
<dbReference type="EMBL" id="KZ805450">
    <property type="protein sequence ID" value="PVH96924.1"/>
    <property type="molecule type" value="Genomic_DNA"/>
</dbReference>
<dbReference type="OrthoDB" id="3775616at2759"/>
<accession>A0A2V1DIJ2</accession>
<evidence type="ECO:0000313" key="2">
    <source>
        <dbReference type="Proteomes" id="UP000244855"/>
    </source>
</evidence>
<dbReference type="Proteomes" id="UP000244855">
    <property type="component" value="Unassembled WGS sequence"/>
</dbReference>
<protein>
    <submittedName>
        <fullName evidence="1">Uncharacterized protein</fullName>
    </submittedName>
</protein>
<gene>
    <name evidence="1" type="ORF">DM02DRAFT_616879</name>
</gene>
<organism evidence="1 2">
    <name type="scientific">Periconia macrospinosa</name>
    <dbReference type="NCBI Taxonomy" id="97972"/>
    <lineage>
        <taxon>Eukaryota</taxon>
        <taxon>Fungi</taxon>
        <taxon>Dikarya</taxon>
        <taxon>Ascomycota</taxon>
        <taxon>Pezizomycotina</taxon>
        <taxon>Dothideomycetes</taxon>
        <taxon>Pleosporomycetidae</taxon>
        <taxon>Pleosporales</taxon>
        <taxon>Massarineae</taxon>
        <taxon>Periconiaceae</taxon>
        <taxon>Periconia</taxon>
    </lineage>
</organism>
<sequence length="217" mass="24138">MTCDECRIHCVYGSIQQPPEAPDELPELSGFAMLAPHEMRIITPAQLGFVEATSSMPYHDQGYLDIPLESSADAKIECVDSILDFNLGLGPLQLSDSSTASHPSPVIQAFWDVTEARKRWLCKGCYEETRSRQHLTGPPHSCCCSLRSAFVDRWLCLPCYQVEQKVLKDTFPPNRNKHSNKCQPCGKSLQPSKPTLMCLWCWGVVADPTLNVGVLAL</sequence>
<evidence type="ECO:0000313" key="1">
    <source>
        <dbReference type="EMBL" id="PVH96924.1"/>
    </source>
</evidence>